<keyword evidence="7" id="KW-1185">Reference proteome</keyword>
<dbReference type="RefSeq" id="WP_289830081.1">
    <property type="nucleotide sequence ID" value="NZ_JAUEDK010000018.1"/>
</dbReference>
<dbReference type="InterPro" id="IPR036271">
    <property type="entry name" value="Tet_transcr_reg_TetR-rel_C_sf"/>
</dbReference>
<evidence type="ECO:0000259" key="5">
    <source>
        <dbReference type="PROSITE" id="PS50977"/>
    </source>
</evidence>
<dbReference type="InterPro" id="IPR001647">
    <property type="entry name" value="HTH_TetR"/>
</dbReference>
<dbReference type="PRINTS" id="PR00455">
    <property type="entry name" value="HTHTETR"/>
</dbReference>
<organism evidence="6 7">
    <name type="scientific">Crenobacter oryzisoli</name>
    <dbReference type="NCBI Taxonomy" id="3056844"/>
    <lineage>
        <taxon>Bacteria</taxon>
        <taxon>Pseudomonadati</taxon>
        <taxon>Pseudomonadota</taxon>
        <taxon>Betaproteobacteria</taxon>
        <taxon>Neisseriales</taxon>
        <taxon>Neisseriaceae</taxon>
        <taxon>Crenobacter</taxon>
    </lineage>
</organism>
<dbReference type="Pfam" id="PF16925">
    <property type="entry name" value="TetR_C_13"/>
    <property type="match status" value="1"/>
</dbReference>
<evidence type="ECO:0000313" key="7">
    <source>
        <dbReference type="Proteomes" id="UP001168540"/>
    </source>
</evidence>
<gene>
    <name evidence="6" type="ORF">QU481_11230</name>
</gene>
<feature type="domain" description="HTH tetR-type" evidence="5">
    <location>
        <begin position="8"/>
        <end position="68"/>
    </location>
</feature>
<protein>
    <submittedName>
        <fullName evidence="6">TetR/AcrR family transcriptional regulator</fullName>
    </submittedName>
</protein>
<reference evidence="6" key="1">
    <citation type="submission" date="2023-06" db="EMBL/GenBank/DDBJ databases">
        <authorList>
            <person name="Zhang S."/>
        </authorList>
    </citation>
    <scope>NUCLEOTIDE SEQUENCE</scope>
    <source>
        <strain evidence="6">SG2303</strain>
    </source>
</reference>
<dbReference type="Gene3D" id="1.10.357.10">
    <property type="entry name" value="Tetracycline Repressor, domain 2"/>
    <property type="match status" value="1"/>
</dbReference>
<proteinExistence type="predicted"/>
<dbReference type="SUPFAM" id="SSF46689">
    <property type="entry name" value="Homeodomain-like"/>
    <property type="match status" value="1"/>
</dbReference>
<dbReference type="PANTHER" id="PTHR47506:SF6">
    <property type="entry name" value="HTH-TYPE TRANSCRIPTIONAL REPRESSOR NEMR"/>
    <property type="match status" value="1"/>
</dbReference>
<name>A0ABT7XNU4_9NEIS</name>
<dbReference type="EMBL" id="JAUEDK010000018">
    <property type="protein sequence ID" value="MDN0075464.1"/>
    <property type="molecule type" value="Genomic_DNA"/>
</dbReference>
<dbReference type="PANTHER" id="PTHR47506">
    <property type="entry name" value="TRANSCRIPTIONAL REGULATORY PROTEIN"/>
    <property type="match status" value="1"/>
</dbReference>
<feature type="DNA-binding region" description="H-T-H motif" evidence="4">
    <location>
        <begin position="31"/>
        <end position="50"/>
    </location>
</feature>
<evidence type="ECO:0000256" key="3">
    <source>
        <dbReference type="ARBA" id="ARBA00023163"/>
    </source>
</evidence>
<dbReference type="InterPro" id="IPR011075">
    <property type="entry name" value="TetR_C"/>
</dbReference>
<evidence type="ECO:0000313" key="6">
    <source>
        <dbReference type="EMBL" id="MDN0075464.1"/>
    </source>
</evidence>
<keyword evidence="3" id="KW-0804">Transcription</keyword>
<keyword evidence="1" id="KW-0805">Transcription regulation</keyword>
<accession>A0ABT7XNU4</accession>
<dbReference type="SUPFAM" id="SSF48498">
    <property type="entry name" value="Tetracyclin repressor-like, C-terminal domain"/>
    <property type="match status" value="1"/>
</dbReference>
<evidence type="ECO:0000256" key="1">
    <source>
        <dbReference type="ARBA" id="ARBA00023015"/>
    </source>
</evidence>
<comment type="caution">
    <text evidence="6">The sequence shown here is derived from an EMBL/GenBank/DDBJ whole genome shotgun (WGS) entry which is preliminary data.</text>
</comment>
<dbReference type="PROSITE" id="PS50977">
    <property type="entry name" value="HTH_TETR_2"/>
    <property type="match status" value="1"/>
</dbReference>
<dbReference type="InterPro" id="IPR009057">
    <property type="entry name" value="Homeodomain-like_sf"/>
</dbReference>
<evidence type="ECO:0000256" key="2">
    <source>
        <dbReference type="ARBA" id="ARBA00023125"/>
    </source>
</evidence>
<dbReference type="Pfam" id="PF00440">
    <property type="entry name" value="TetR_N"/>
    <property type="match status" value="1"/>
</dbReference>
<dbReference type="Proteomes" id="UP001168540">
    <property type="component" value="Unassembled WGS sequence"/>
</dbReference>
<evidence type="ECO:0000256" key="4">
    <source>
        <dbReference type="PROSITE-ProRule" id="PRU00335"/>
    </source>
</evidence>
<keyword evidence="2 4" id="KW-0238">DNA-binding</keyword>
<sequence>MNKPATHPDTREHILAVGELLILGRGFTALGLAELLSTAGVPKGSFYHYFKSKEAFGEALLTRYFDEYDLRMDTRFNHEAGPMRTKLLDYFEQWVTSACDTERHGSCLAVKLAAEVCDLSEPMRAALDNGMAHIVSRIAAAIEAGMADGSLTPVAEPAKLAEALYSTWLGAALRAKVGRTLAPLEAARADTEQRLPAL</sequence>